<dbReference type="AlphaFoldDB" id="A0A9Q3HBI0"/>
<dbReference type="PANTHER" id="PTHR37984">
    <property type="entry name" value="PROTEIN CBG26694"/>
    <property type="match status" value="1"/>
</dbReference>
<evidence type="ECO:0000313" key="4">
    <source>
        <dbReference type="Proteomes" id="UP000765509"/>
    </source>
</evidence>
<dbReference type="GO" id="GO:0005634">
    <property type="term" value="C:nucleus"/>
    <property type="evidence" value="ECO:0007669"/>
    <property type="project" value="UniProtKB-ARBA"/>
</dbReference>
<dbReference type="Proteomes" id="UP000765509">
    <property type="component" value="Unassembled WGS sequence"/>
</dbReference>
<dbReference type="InterPro" id="IPR012337">
    <property type="entry name" value="RNaseH-like_sf"/>
</dbReference>
<dbReference type="GO" id="GO:0003723">
    <property type="term" value="F:RNA binding"/>
    <property type="evidence" value="ECO:0007669"/>
    <property type="project" value="UniProtKB-KW"/>
</dbReference>
<organism evidence="3 4">
    <name type="scientific">Austropuccinia psidii MF-1</name>
    <dbReference type="NCBI Taxonomy" id="1389203"/>
    <lineage>
        <taxon>Eukaryota</taxon>
        <taxon>Fungi</taxon>
        <taxon>Dikarya</taxon>
        <taxon>Basidiomycota</taxon>
        <taxon>Pucciniomycotina</taxon>
        <taxon>Pucciniomycetes</taxon>
        <taxon>Pucciniales</taxon>
        <taxon>Sphaerophragmiaceae</taxon>
        <taxon>Austropuccinia</taxon>
    </lineage>
</organism>
<feature type="domain" description="Integrase catalytic" evidence="2">
    <location>
        <begin position="1"/>
        <end position="111"/>
    </location>
</feature>
<dbReference type="InterPro" id="IPR036397">
    <property type="entry name" value="RNaseH_sf"/>
</dbReference>
<evidence type="ECO:0000256" key="1">
    <source>
        <dbReference type="ARBA" id="ARBA00022884"/>
    </source>
</evidence>
<dbReference type="InterPro" id="IPR001584">
    <property type="entry name" value="Integrase_cat-core"/>
</dbReference>
<accession>A0A9Q3HBI0</accession>
<keyword evidence="1" id="KW-0694">RNA-binding</keyword>
<keyword evidence="4" id="KW-1185">Reference proteome</keyword>
<dbReference type="EMBL" id="AVOT02013426">
    <property type="protein sequence ID" value="MBW0496060.1"/>
    <property type="molecule type" value="Genomic_DNA"/>
</dbReference>
<reference evidence="3" key="1">
    <citation type="submission" date="2021-03" db="EMBL/GenBank/DDBJ databases">
        <title>Draft genome sequence of rust myrtle Austropuccinia psidii MF-1, a brazilian biotype.</title>
        <authorList>
            <person name="Quecine M.C."/>
            <person name="Pachon D.M.R."/>
            <person name="Bonatelli M.L."/>
            <person name="Correr F.H."/>
            <person name="Franceschini L.M."/>
            <person name="Leite T.F."/>
            <person name="Margarido G.R.A."/>
            <person name="Almeida C.A."/>
            <person name="Ferrarezi J.A."/>
            <person name="Labate C.A."/>
        </authorList>
    </citation>
    <scope>NUCLEOTIDE SEQUENCE</scope>
    <source>
        <strain evidence="3">MF-1</strain>
    </source>
</reference>
<evidence type="ECO:0000259" key="2">
    <source>
        <dbReference type="PROSITE" id="PS50994"/>
    </source>
</evidence>
<sequence length="111" mass="12753">MLWNRVISHTGLFQNMVSDRDSKFTSSLWINLHNLFGKNFSFSRSHHPQTNGLAERIIQTPEEIIIKLCAYGLEFKYYDGFTHDWCTVIVALELAYGTSIKSSNGKIPEIL</sequence>
<dbReference type="OrthoDB" id="2273864at2759"/>
<dbReference type="Gene3D" id="3.30.420.10">
    <property type="entry name" value="Ribonuclease H-like superfamily/Ribonuclease H"/>
    <property type="match status" value="1"/>
</dbReference>
<dbReference type="PROSITE" id="PS50994">
    <property type="entry name" value="INTEGRASE"/>
    <property type="match status" value="1"/>
</dbReference>
<dbReference type="InterPro" id="IPR050951">
    <property type="entry name" value="Retrovirus_Pol_polyprotein"/>
</dbReference>
<gene>
    <name evidence="3" type="ORF">O181_035775</name>
</gene>
<dbReference type="SUPFAM" id="SSF53098">
    <property type="entry name" value="Ribonuclease H-like"/>
    <property type="match status" value="1"/>
</dbReference>
<proteinExistence type="predicted"/>
<comment type="caution">
    <text evidence="3">The sequence shown here is derived from an EMBL/GenBank/DDBJ whole genome shotgun (WGS) entry which is preliminary data.</text>
</comment>
<dbReference type="GO" id="GO:0015074">
    <property type="term" value="P:DNA integration"/>
    <property type="evidence" value="ECO:0007669"/>
    <property type="project" value="InterPro"/>
</dbReference>
<evidence type="ECO:0000313" key="3">
    <source>
        <dbReference type="EMBL" id="MBW0496060.1"/>
    </source>
</evidence>
<name>A0A9Q3HBI0_9BASI</name>
<dbReference type="PANTHER" id="PTHR37984:SF15">
    <property type="entry name" value="INTEGRASE CATALYTIC DOMAIN-CONTAINING PROTEIN"/>
    <property type="match status" value="1"/>
</dbReference>
<protein>
    <recommendedName>
        <fullName evidence="2">Integrase catalytic domain-containing protein</fullName>
    </recommendedName>
</protein>